<sequence length="336" mass="38673">MQLLNAIKLLGSVLDASTFMPPKQIFSILGEPKQLIPPYHPYSEYTFFDPRELTRIVRYLEDISLLPIPIPFHYANWLPIPETLFLRETHLFTWPEDSQGDDKYPREAWFFVNGIATNTDMAKMNCRYLHELFGRRIVGIQNPTDSILVDLLECAVGKRWKRSMSPAQNALGPISKALNDPDIHRVILIGHSQGTIISANILRSLVEDHGQTYVQPFDNMKKLEIYAFANCADSMEYIQDIRSEIGHPVPYIENFANEHDLVARLGMLSPRKELWDIRIDGDMYVRKNGWGHLLNTHYLNGFDTKRSDYSPFRSLTKNGATPRLFGYLDGNTPQPY</sequence>
<proteinExistence type="predicted"/>
<reference evidence="2" key="1">
    <citation type="submission" date="2012-11" db="EMBL/GenBank/DDBJ databases">
        <authorList>
            <person name="Lucero-Rivera Y.E."/>
            <person name="Tovar-Ramirez D."/>
        </authorList>
    </citation>
    <scope>NUCLEOTIDE SEQUENCE [LARGE SCALE GENOMIC DNA]</scope>
    <source>
        <strain evidence="2">Araruama</strain>
    </source>
</reference>
<protein>
    <submittedName>
        <fullName evidence="1">Uncharacterized protein</fullName>
    </submittedName>
</protein>
<dbReference type="Proteomes" id="UP000189670">
    <property type="component" value="Unassembled WGS sequence"/>
</dbReference>
<dbReference type="EMBL" id="ATBP01000001">
    <property type="protein sequence ID" value="ETR74698.1"/>
    <property type="molecule type" value="Genomic_DNA"/>
</dbReference>
<comment type="caution">
    <text evidence="1">The sequence shown here is derived from an EMBL/GenBank/DDBJ whole genome shotgun (WGS) entry which is preliminary data.</text>
</comment>
<dbReference type="InterPro" id="IPR029058">
    <property type="entry name" value="AB_hydrolase_fold"/>
</dbReference>
<dbReference type="PANTHER" id="PTHR42044:SF2">
    <property type="entry name" value="DUF676 DOMAIN-CONTAINING PROTEIN"/>
    <property type="match status" value="1"/>
</dbReference>
<dbReference type="AlphaFoldDB" id="A0A1V1PIU6"/>
<evidence type="ECO:0000313" key="2">
    <source>
        <dbReference type="Proteomes" id="UP000189670"/>
    </source>
</evidence>
<name>A0A1V1PIU6_9BACT</name>
<organism evidence="1 2">
    <name type="scientific">Candidatus Magnetoglobus multicellularis str. Araruama</name>
    <dbReference type="NCBI Taxonomy" id="890399"/>
    <lineage>
        <taxon>Bacteria</taxon>
        <taxon>Pseudomonadati</taxon>
        <taxon>Thermodesulfobacteriota</taxon>
        <taxon>Desulfobacteria</taxon>
        <taxon>Desulfobacterales</taxon>
        <taxon>Desulfobacteraceae</taxon>
        <taxon>Candidatus Magnetoglobus</taxon>
    </lineage>
</organism>
<dbReference type="PANTHER" id="PTHR42044">
    <property type="entry name" value="DUF676 DOMAIN-CONTAINING PROTEIN-RELATED"/>
    <property type="match status" value="1"/>
</dbReference>
<accession>A0A1V1PIU6</accession>
<gene>
    <name evidence="1" type="ORF">OMM_00029</name>
</gene>
<evidence type="ECO:0000313" key="1">
    <source>
        <dbReference type="EMBL" id="ETR74698.1"/>
    </source>
</evidence>
<dbReference type="SUPFAM" id="SSF53474">
    <property type="entry name" value="alpha/beta-Hydrolases"/>
    <property type="match status" value="1"/>
</dbReference>